<organism evidence="2 3">
    <name type="scientific">Bdellovibrio reynosensis</name>
    <dbReference type="NCBI Taxonomy" id="2835041"/>
    <lineage>
        <taxon>Bacteria</taxon>
        <taxon>Pseudomonadati</taxon>
        <taxon>Bdellovibrionota</taxon>
        <taxon>Bdellovibrionia</taxon>
        <taxon>Bdellovibrionales</taxon>
        <taxon>Pseudobdellovibrionaceae</taxon>
        <taxon>Bdellovibrio</taxon>
    </lineage>
</organism>
<keyword evidence="3" id="KW-1185">Reference proteome</keyword>
<gene>
    <name evidence="2" type="ORF">MNR06_03300</name>
</gene>
<evidence type="ECO:0000313" key="3">
    <source>
        <dbReference type="Proteomes" id="UP000830116"/>
    </source>
</evidence>
<proteinExistence type="predicted"/>
<dbReference type="PANTHER" id="PTHR39173">
    <property type="entry name" value="ACETYLTRANSFERASE"/>
    <property type="match status" value="1"/>
</dbReference>
<keyword evidence="2" id="KW-0012">Acyltransferase</keyword>
<protein>
    <submittedName>
        <fullName evidence="2">GNAT family N-acetyltransferase</fullName>
        <ecNumber evidence="2">2.3.1.-</ecNumber>
    </submittedName>
</protein>
<dbReference type="RefSeq" id="WP_243538598.1">
    <property type="nucleotide sequence ID" value="NZ_CP093442.1"/>
</dbReference>
<dbReference type="SUPFAM" id="SSF55729">
    <property type="entry name" value="Acyl-CoA N-acyltransferases (Nat)"/>
    <property type="match status" value="1"/>
</dbReference>
<sequence>MNLILRELTPQDESAFFQGMNEWQGEQITWYTFAYKPGMNYGDMLEVLRKEKAGIEIAADKVPHTMLYAFVDGEIVGRVSVRHRLNDHLLQRGGHIGYSVAPRFRKNQYASEMVKQVMPYLRSLGLEKILITCADTNIPSWKIIEKLGAELENKIRDDKGELIRRYWLKI</sequence>
<dbReference type="EC" id="2.3.1.-" evidence="2"/>
<evidence type="ECO:0000259" key="1">
    <source>
        <dbReference type="PROSITE" id="PS51186"/>
    </source>
</evidence>
<dbReference type="InterPro" id="IPR016181">
    <property type="entry name" value="Acyl_CoA_acyltransferase"/>
</dbReference>
<dbReference type="Pfam" id="PF13302">
    <property type="entry name" value="Acetyltransf_3"/>
    <property type="match status" value="1"/>
</dbReference>
<evidence type="ECO:0000313" key="2">
    <source>
        <dbReference type="EMBL" id="UOF01979.1"/>
    </source>
</evidence>
<dbReference type="EMBL" id="CP093442">
    <property type="protein sequence ID" value="UOF01979.1"/>
    <property type="molecule type" value="Genomic_DNA"/>
</dbReference>
<feature type="domain" description="N-acetyltransferase" evidence="1">
    <location>
        <begin position="3"/>
        <end position="170"/>
    </location>
</feature>
<reference evidence="2" key="1">
    <citation type="submission" date="2022-03" db="EMBL/GenBank/DDBJ databases">
        <title>Genome Identification and Characterization of new species Bdellovibrio reynosense LBG001 sp. nov. from a Mexico soil sample.</title>
        <authorList>
            <person name="Camilli A."/>
            <person name="Ajao Y."/>
            <person name="Guo X."/>
        </authorList>
    </citation>
    <scope>NUCLEOTIDE SEQUENCE</scope>
    <source>
        <strain evidence="2">LBG001</strain>
    </source>
</reference>
<keyword evidence="2" id="KW-0808">Transferase</keyword>
<dbReference type="Gene3D" id="3.40.630.30">
    <property type="match status" value="1"/>
</dbReference>
<dbReference type="PROSITE" id="PS51186">
    <property type="entry name" value="GNAT"/>
    <property type="match status" value="1"/>
</dbReference>
<dbReference type="PANTHER" id="PTHR39173:SF1">
    <property type="entry name" value="ACETYLTRANSFERASE"/>
    <property type="match status" value="1"/>
</dbReference>
<dbReference type="Proteomes" id="UP000830116">
    <property type="component" value="Chromosome"/>
</dbReference>
<dbReference type="InterPro" id="IPR000182">
    <property type="entry name" value="GNAT_dom"/>
</dbReference>
<accession>A0ABY4CC08</accession>
<name>A0ABY4CC08_9BACT</name>
<dbReference type="GO" id="GO:0016746">
    <property type="term" value="F:acyltransferase activity"/>
    <property type="evidence" value="ECO:0007669"/>
    <property type="project" value="UniProtKB-KW"/>
</dbReference>